<keyword evidence="2" id="KW-0614">Plasmid</keyword>
<dbReference type="EMBL" id="CP040855">
    <property type="protein sequence ID" value="QIA88568.1"/>
    <property type="molecule type" value="Genomic_DNA"/>
</dbReference>
<dbReference type="Proteomes" id="UP000464749">
    <property type="component" value="Plasmid unnamed1"/>
</dbReference>
<evidence type="ECO:0000313" key="3">
    <source>
        <dbReference type="Proteomes" id="UP000464749"/>
    </source>
</evidence>
<evidence type="ECO:0000313" key="2">
    <source>
        <dbReference type="EMBL" id="QIA88579.1"/>
    </source>
</evidence>
<evidence type="ECO:0000313" key="1">
    <source>
        <dbReference type="EMBL" id="QIA88568.1"/>
    </source>
</evidence>
<organism evidence="2 3">
    <name type="scientific">Lactobacillus johnsonii</name>
    <dbReference type="NCBI Taxonomy" id="33959"/>
    <lineage>
        <taxon>Bacteria</taxon>
        <taxon>Bacillati</taxon>
        <taxon>Bacillota</taxon>
        <taxon>Bacilli</taxon>
        <taxon>Lactobacillales</taxon>
        <taxon>Lactobacillaceae</taxon>
        <taxon>Lactobacillus</taxon>
    </lineage>
</organism>
<sequence>MGERTQLLIQVKDKKDNLLIGTVLHYQWGYGRTMLMDALNLIINFPWHYDLDSNNIMDHNNYPEIDTFLKNNLNIKFPVLARNLYSWLGNTSSGCNNIPLDFDKTEYNLKNQIESPYQNNISSLELAFHANQNDFANQCDNNDGYMIADIIFDRYIKKCEFKFCYNPTQLISLESYSNDVKQSHFLNPKFISAYKTICKSYDIKVN</sequence>
<name>A0A9X7XVG7_LACJH</name>
<dbReference type="RefSeq" id="WP_163588946.1">
    <property type="nucleotide sequence ID" value="NZ_CP040855.1"/>
</dbReference>
<dbReference type="AlphaFoldDB" id="A0A9X7XVG7"/>
<reference evidence="2 3" key="1">
    <citation type="submission" date="2019-06" db="EMBL/GenBank/DDBJ databases">
        <title>Whole genome sequencing of Lactobacillus johnsonii strain G2A.</title>
        <authorList>
            <person name="Conlan S."/>
            <person name="Thomas P.J."/>
            <person name="Mullikin J."/>
            <person name="Singer J."/>
            <person name="Weaver C."/>
            <person name="Segre J.A."/>
        </authorList>
    </citation>
    <scope>NUCLEOTIDE SEQUENCE [LARGE SCALE GENOMIC DNA]</scope>
    <source>
        <strain evidence="2 3">G2A</strain>
        <plasmid evidence="2 3">unnamed1</plasmid>
    </source>
</reference>
<gene>
    <name evidence="1" type="ORF">FEE39_10015</name>
    <name evidence="2" type="ORF">FEE39_10070</name>
</gene>
<geneLocation type="plasmid" evidence="2 3">
    <name>unnamed1</name>
</geneLocation>
<proteinExistence type="predicted"/>
<dbReference type="EMBL" id="CP040855">
    <property type="protein sequence ID" value="QIA88579.1"/>
    <property type="molecule type" value="Genomic_DNA"/>
</dbReference>
<protein>
    <submittedName>
        <fullName evidence="2">Uncharacterized protein</fullName>
    </submittedName>
</protein>
<accession>A0A9X7XVG7</accession>